<gene>
    <name evidence="1" type="ORF">PSON_ATCC_30995.1.T2470001</name>
</gene>
<evidence type="ECO:0000313" key="2">
    <source>
        <dbReference type="Proteomes" id="UP000692954"/>
    </source>
</evidence>
<dbReference type="AlphaFoldDB" id="A0A8S1RR62"/>
<evidence type="ECO:0000313" key="1">
    <source>
        <dbReference type="EMBL" id="CAD8129843.1"/>
    </source>
</evidence>
<dbReference type="EMBL" id="CAJJDN010000247">
    <property type="protein sequence ID" value="CAD8129843.1"/>
    <property type="molecule type" value="Genomic_DNA"/>
</dbReference>
<dbReference type="Proteomes" id="UP000692954">
    <property type="component" value="Unassembled WGS sequence"/>
</dbReference>
<keyword evidence="2" id="KW-1185">Reference proteome</keyword>
<proteinExistence type="predicted"/>
<organism evidence="1 2">
    <name type="scientific">Paramecium sonneborni</name>
    <dbReference type="NCBI Taxonomy" id="65129"/>
    <lineage>
        <taxon>Eukaryota</taxon>
        <taxon>Sar</taxon>
        <taxon>Alveolata</taxon>
        <taxon>Ciliophora</taxon>
        <taxon>Intramacronucleata</taxon>
        <taxon>Oligohymenophorea</taxon>
        <taxon>Peniculida</taxon>
        <taxon>Parameciidae</taxon>
        <taxon>Paramecium</taxon>
    </lineage>
</organism>
<reference evidence="1" key="1">
    <citation type="submission" date="2021-01" db="EMBL/GenBank/DDBJ databases">
        <authorList>
            <consortium name="Genoscope - CEA"/>
            <person name="William W."/>
        </authorList>
    </citation>
    <scope>NUCLEOTIDE SEQUENCE</scope>
</reference>
<protein>
    <submittedName>
        <fullName evidence="1">Uncharacterized protein</fullName>
    </submittedName>
</protein>
<name>A0A8S1RR62_9CILI</name>
<comment type="caution">
    <text evidence="1">The sequence shown here is derived from an EMBL/GenBank/DDBJ whole genome shotgun (WGS) entry which is preliminary data.</text>
</comment>
<dbReference type="OrthoDB" id="309975at2759"/>
<sequence length="139" mass="16995">MHSFNYFQQNLYLQYIHHQILMYNQMLNAYNFLANQNYPQVTSISDQKEFRHIKNTKNEDTPLIQPKNGMPLKKKINKVPQKYREKMNELNKTQKKKIFLQMMDIKDAQYKKFLFYYRCKASNVEELLQNTIFENNLKQ</sequence>
<accession>A0A8S1RR62</accession>